<gene>
    <name evidence="2" type="ORF">GCK72_019689</name>
</gene>
<evidence type="ECO:0000259" key="1">
    <source>
        <dbReference type="Pfam" id="PF01030"/>
    </source>
</evidence>
<dbReference type="RefSeq" id="XP_053582077.1">
    <property type="nucleotide sequence ID" value="XM_053733164.1"/>
</dbReference>
<proteinExistence type="predicted"/>
<dbReference type="GeneID" id="9813183"/>
<name>A0A6A5GEP4_CAERE</name>
<dbReference type="EMBL" id="WUAV01000005">
    <property type="protein sequence ID" value="KAF1753133.1"/>
    <property type="molecule type" value="Genomic_DNA"/>
</dbReference>
<dbReference type="InterPro" id="IPR053079">
    <property type="entry name" value="SPS2_domain"/>
</dbReference>
<sequence length="706" mass="79896">MKVLNGGIRIVNSKLTNLSFFKNGKNQEIFEFGCQTHGFYIQNNTQLIDAKTLVSIDYQDGRSNGKCDIRLEDNMNLDAKELCDNGHLSSFLEMSVTGNLRDCGCQGGAIFTNTSSLFTNCRTIFGGLKITNASLSTDFQWLSNITVINGDVDIGFTSFQNLSFFENLEFIRVDNFEYSMKVVLDIHDNPNMTRLLIPNLKELTNTREGYRIANIQNLHSDFCLTIREIVTFLESNVCFMNLHAKYCEETGDLNEIKLCHFSGKISELGDDCVYILGDLKIGPGDKKHVAKLKKISHVFGRLIVKNSDFEDLNFLSTLEYIGLLDESLPVIEIVSNKNLKNAHLSNLKSIITRGELYALVHDNHPELVKVENVDYFQLFDIKYLPNITFYGGDWGCPSDKSNVIDPNFYNSCTVLINGLKLSNASIPPFIENLSNLKILSGAIEITDTQLRNLSFLENVELIESPTYEKMQGININIHNNPEMTRLGLKSLKTIDFYPSPTINFENLHPDFCLTLQEILLFLDSNAIFLFLHARVCDFEVSEIKQKTCRFENMTSLESSCIYLFGDVLVGKGEEKQTEKLKTVNIIFGTLTIQNTDLDDLKFLGNLYKMANLNESRPLIRIINNTNMKNAELPKMNGSICRGFSRAVIEDNYIFDSVKSCMKFQYHTGTNVTYNGGNCRGYTSRSAPIDCLLSMFMVIVANFLKNK</sequence>
<dbReference type="PANTHER" id="PTHR21662:SF14">
    <property type="entry name" value="INSULIN_EGF-RECEPTOR L DOMAIN PROTEIN-RELATED"/>
    <property type="match status" value="1"/>
</dbReference>
<dbReference type="Pfam" id="PF01030">
    <property type="entry name" value="Recep_L_domain"/>
    <property type="match status" value="4"/>
</dbReference>
<protein>
    <recommendedName>
        <fullName evidence="1">Receptor L-domain domain-containing protein</fullName>
    </recommendedName>
</protein>
<dbReference type="PANTHER" id="PTHR21662">
    <property type="entry name" value="RECEPTOR PROTEIN-TYROSINE KINASE"/>
    <property type="match status" value="1"/>
</dbReference>
<dbReference type="InterPro" id="IPR036941">
    <property type="entry name" value="Rcpt_L-dom_sf"/>
</dbReference>
<accession>A0A6A5GEP4</accession>
<dbReference type="CTD" id="9813183"/>
<evidence type="ECO:0000313" key="3">
    <source>
        <dbReference type="Proteomes" id="UP000483820"/>
    </source>
</evidence>
<feature type="domain" description="Receptor L-domain" evidence="1">
    <location>
        <begin position="120"/>
        <end position="230"/>
    </location>
</feature>
<feature type="domain" description="Receptor L-domain" evidence="1">
    <location>
        <begin position="271"/>
        <end position="371"/>
    </location>
</feature>
<dbReference type="SUPFAM" id="SSF52058">
    <property type="entry name" value="L domain-like"/>
    <property type="match status" value="5"/>
</dbReference>
<feature type="domain" description="Receptor L-domain" evidence="1">
    <location>
        <begin position="412"/>
        <end position="519"/>
    </location>
</feature>
<dbReference type="Proteomes" id="UP000483820">
    <property type="component" value="Chromosome V"/>
</dbReference>
<reference evidence="2 3" key="1">
    <citation type="submission" date="2019-12" db="EMBL/GenBank/DDBJ databases">
        <title>Chromosome-level assembly of the Caenorhabditis remanei genome.</title>
        <authorList>
            <person name="Teterina A.A."/>
            <person name="Willis J.H."/>
            <person name="Phillips P.C."/>
        </authorList>
    </citation>
    <scope>NUCLEOTIDE SEQUENCE [LARGE SCALE GENOMIC DNA]</scope>
    <source>
        <strain evidence="2 3">PX506</strain>
        <tissue evidence="2">Whole organism</tissue>
    </source>
</reference>
<comment type="caution">
    <text evidence="2">The sequence shown here is derived from an EMBL/GenBank/DDBJ whole genome shotgun (WGS) entry which is preliminary data.</text>
</comment>
<dbReference type="AlphaFoldDB" id="A0A6A5GEP4"/>
<feature type="domain" description="Receptor L-domain" evidence="1">
    <location>
        <begin position="560"/>
        <end position="636"/>
    </location>
</feature>
<dbReference type="InterPro" id="IPR000494">
    <property type="entry name" value="Rcpt_L-dom"/>
</dbReference>
<evidence type="ECO:0000313" key="2">
    <source>
        <dbReference type="EMBL" id="KAF1753133.1"/>
    </source>
</evidence>
<organism evidence="2 3">
    <name type="scientific">Caenorhabditis remanei</name>
    <name type="common">Caenorhabditis vulgaris</name>
    <dbReference type="NCBI Taxonomy" id="31234"/>
    <lineage>
        <taxon>Eukaryota</taxon>
        <taxon>Metazoa</taxon>
        <taxon>Ecdysozoa</taxon>
        <taxon>Nematoda</taxon>
        <taxon>Chromadorea</taxon>
        <taxon>Rhabditida</taxon>
        <taxon>Rhabditina</taxon>
        <taxon>Rhabditomorpha</taxon>
        <taxon>Rhabditoidea</taxon>
        <taxon>Rhabditidae</taxon>
        <taxon>Peloderinae</taxon>
        <taxon>Caenorhabditis</taxon>
    </lineage>
</organism>
<dbReference type="Gene3D" id="3.80.20.20">
    <property type="entry name" value="Receptor L-domain"/>
    <property type="match status" value="4"/>
</dbReference>
<dbReference type="KEGG" id="crq:GCK72_019689"/>